<protein>
    <submittedName>
        <fullName evidence="1">Uncharacterized protein</fullName>
    </submittedName>
</protein>
<gene>
    <name evidence="1" type="ORF">LCGC14_1874520</name>
</gene>
<sequence>MSEADDRFLEYILAKAFEQTLTIRVMGNLVTIETSEDIEFKHWMMACEFLLHKTAQMSKAGYEKATELLCGGSTTYKDERIVRL</sequence>
<proteinExistence type="predicted"/>
<reference evidence="1" key="1">
    <citation type="journal article" date="2015" name="Nature">
        <title>Complex archaea that bridge the gap between prokaryotes and eukaryotes.</title>
        <authorList>
            <person name="Spang A."/>
            <person name="Saw J.H."/>
            <person name="Jorgensen S.L."/>
            <person name="Zaremba-Niedzwiedzka K."/>
            <person name="Martijn J."/>
            <person name="Lind A.E."/>
            <person name="van Eijk R."/>
            <person name="Schleper C."/>
            <person name="Guy L."/>
            <person name="Ettema T.J."/>
        </authorList>
    </citation>
    <scope>NUCLEOTIDE SEQUENCE</scope>
</reference>
<evidence type="ECO:0000313" key="1">
    <source>
        <dbReference type="EMBL" id="KKL93453.1"/>
    </source>
</evidence>
<comment type="caution">
    <text evidence="1">The sequence shown here is derived from an EMBL/GenBank/DDBJ whole genome shotgun (WGS) entry which is preliminary data.</text>
</comment>
<dbReference type="EMBL" id="LAZR01019183">
    <property type="protein sequence ID" value="KKL93453.1"/>
    <property type="molecule type" value="Genomic_DNA"/>
</dbReference>
<dbReference type="AlphaFoldDB" id="A0A0F9G467"/>
<accession>A0A0F9G467</accession>
<organism evidence="1">
    <name type="scientific">marine sediment metagenome</name>
    <dbReference type="NCBI Taxonomy" id="412755"/>
    <lineage>
        <taxon>unclassified sequences</taxon>
        <taxon>metagenomes</taxon>
        <taxon>ecological metagenomes</taxon>
    </lineage>
</organism>
<name>A0A0F9G467_9ZZZZ</name>